<proteinExistence type="predicted"/>
<dbReference type="InterPro" id="IPR026960">
    <property type="entry name" value="RVT-Znf"/>
</dbReference>
<dbReference type="InterPro" id="IPR012337">
    <property type="entry name" value="RNaseH-like_sf"/>
</dbReference>
<dbReference type="SUPFAM" id="SSF53098">
    <property type="entry name" value="Ribonuclease H-like"/>
    <property type="match status" value="1"/>
</dbReference>
<accession>A0AAD9TVG1</accession>
<dbReference type="GO" id="GO:0003676">
    <property type="term" value="F:nucleic acid binding"/>
    <property type="evidence" value="ECO:0007669"/>
    <property type="project" value="InterPro"/>
</dbReference>
<dbReference type="Pfam" id="PF13456">
    <property type="entry name" value="RVT_3"/>
    <property type="match status" value="1"/>
</dbReference>
<dbReference type="InterPro" id="IPR036397">
    <property type="entry name" value="RNaseH_sf"/>
</dbReference>
<protein>
    <recommendedName>
        <fullName evidence="5">Reverse transcriptase zinc-binding domain-containing protein</fullName>
    </recommendedName>
</protein>
<evidence type="ECO:0000313" key="4">
    <source>
        <dbReference type="Proteomes" id="UP001280121"/>
    </source>
</evidence>
<dbReference type="CDD" id="cd06222">
    <property type="entry name" value="RNase_H_like"/>
    <property type="match status" value="1"/>
</dbReference>
<gene>
    <name evidence="3" type="ORF">Ddye_024674</name>
</gene>
<evidence type="ECO:0000259" key="2">
    <source>
        <dbReference type="Pfam" id="PF13966"/>
    </source>
</evidence>
<comment type="caution">
    <text evidence="3">The sequence shown here is derived from an EMBL/GenBank/DDBJ whole genome shotgun (WGS) entry which is preliminary data.</text>
</comment>
<evidence type="ECO:0000259" key="1">
    <source>
        <dbReference type="Pfam" id="PF13456"/>
    </source>
</evidence>
<organism evidence="3 4">
    <name type="scientific">Dipteronia dyeriana</name>
    <dbReference type="NCBI Taxonomy" id="168575"/>
    <lineage>
        <taxon>Eukaryota</taxon>
        <taxon>Viridiplantae</taxon>
        <taxon>Streptophyta</taxon>
        <taxon>Embryophyta</taxon>
        <taxon>Tracheophyta</taxon>
        <taxon>Spermatophyta</taxon>
        <taxon>Magnoliopsida</taxon>
        <taxon>eudicotyledons</taxon>
        <taxon>Gunneridae</taxon>
        <taxon>Pentapetalae</taxon>
        <taxon>rosids</taxon>
        <taxon>malvids</taxon>
        <taxon>Sapindales</taxon>
        <taxon>Sapindaceae</taxon>
        <taxon>Hippocastanoideae</taxon>
        <taxon>Acereae</taxon>
        <taxon>Dipteronia</taxon>
    </lineage>
</organism>
<dbReference type="AlphaFoldDB" id="A0AAD9TVG1"/>
<dbReference type="Gene3D" id="3.30.420.10">
    <property type="entry name" value="Ribonuclease H-like superfamily/Ribonuclease H"/>
    <property type="match status" value="1"/>
</dbReference>
<evidence type="ECO:0008006" key="5">
    <source>
        <dbReference type="Google" id="ProtNLM"/>
    </source>
</evidence>
<reference evidence="3" key="1">
    <citation type="journal article" date="2023" name="Plant J.">
        <title>Genome sequences and population genomics provide insights into the demographic history, inbreeding, and mutation load of two 'living fossil' tree species of Dipteronia.</title>
        <authorList>
            <person name="Feng Y."/>
            <person name="Comes H.P."/>
            <person name="Chen J."/>
            <person name="Zhu S."/>
            <person name="Lu R."/>
            <person name="Zhang X."/>
            <person name="Li P."/>
            <person name="Qiu J."/>
            <person name="Olsen K.M."/>
            <person name="Qiu Y."/>
        </authorList>
    </citation>
    <scope>NUCLEOTIDE SEQUENCE</scope>
    <source>
        <strain evidence="3">KIB01</strain>
    </source>
</reference>
<feature type="domain" description="Reverse transcriptase zinc-binding" evidence="2">
    <location>
        <begin position="76"/>
        <end position="127"/>
    </location>
</feature>
<dbReference type="GO" id="GO:0004523">
    <property type="term" value="F:RNA-DNA hybrid ribonuclease activity"/>
    <property type="evidence" value="ECO:0007669"/>
    <property type="project" value="InterPro"/>
</dbReference>
<keyword evidence="4" id="KW-1185">Reference proteome</keyword>
<dbReference type="Proteomes" id="UP001280121">
    <property type="component" value="Unassembled WGS sequence"/>
</dbReference>
<sequence>MKEDLNASLLRLVNRKLRNFLWIDLLKEGIWLIGENSHRDFWYDNWLGVPILELLGIPDYLATLLKARVSDFIYEALTQRLLLNRFPTKDRLCRAGFHLASWCSVCGVSSESSDHIFIRCPLAATLWKAVFSAFQRCISVDMWSSFFSQTMSVFCSNQECDLVTSGSQLDRSAALSSPGVGDYGGIFSNCRDFVKGCFAVPLDHAFAFEAELLAASMTINFAWQNGWHRIWLESDSSYVVQLLFSCSEQVPWRFQ</sequence>
<feature type="domain" description="RNase H type-1" evidence="1">
    <location>
        <begin position="176"/>
        <end position="244"/>
    </location>
</feature>
<dbReference type="InterPro" id="IPR002156">
    <property type="entry name" value="RNaseH_domain"/>
</dbReference>
<dbReference type="InterPro" id="IPR044730">
    <property type="entry name" value="RNase_H-like_dom_plant"/>
</dbReference>
<name>A0AAD9TVG1_9ROSI</name>
<dbReference type="EMBL" id="JANJYI010000007">
    <property type="protein sequence ID" value="KAK2642911.1"/>
    <property type="molecule type" value="Genomic_DNA"/>
</dbReference>
<evidence type="ECO:0000313" key="3">
    <source>
        <dbReference type="EMBL" id="KAK2642911.1"/>
    </source>
</evidence>
<dbReference type="Pfam" id="PF13966">
    <property type="entry name" value="zf-RVT"/>
    <property type="match status" value="1"/>
</dbReference>